<gene>
    <name evidence="2" type="ORF">HNQ61_001617</name>
</gene>
<keyword evidence="2" id="KW-0689">Ribosomal protein</keyword>
<name>A0A841GS22_9BACT</name>
<protein>
    <submittedName>
        <fullName evidence="2">Ribosomal protein S27AE</fullName>
    </submittedName>
</protein>
<dbReference type="RefSeq" id="WP_170039683.1">
    <property type="nucleotide sequence ID" value="NZ_JABDTL010000002.1"/>
</dbReference>
<keyword evidence="1" id="KW-0812">Transmembrane</keyword>
<dbReference type="GO" id="GO:0005840">
    <property type="term" value="C:ribosome"/>
    <property type="evidence" value="ECO:0007669"/>
    <property type="project" value="UniProtKB-KW"/>
</dbReference>
<organism evidence="2 3">
    <name type="scientific">Longimicrobium terrae</name>
    <dbReference type="NCBI Taxonomy" id="1639882"/>
    <lineage>
        <taxon>Bacteria</taxon>
        <taxon>Pseudomonadati</taxon>
        <taxon>Gemmatimonadota</taxon>
        <taxon>Longimicrobiia</taxon>
        <taxon>Longimicrobiales</taxon>
        <taxon>Longimicrobiaceae</taxon>
        <taxon>Longimicrobium</taxon>
    </lineage>
</organism>
<evidence type="ECO:0000313" key="2">
    <source>
        <dbReference type="EMBL" id="MBB6070000.1"/>
    </source>
</evidence>
<keyword evidence="3" id="KW-1185">Reference proteome</keyword>
<accession>A0A841GS22</accession>
<feature type="transmembrane region" description="Helical" evidence="1">
    <location>
        <begin position="172"/>
        <end position="189"/>
    </location>
</feature>
<feature type="transmembrane region" description="Helical" evidence="1">
    <location>
        <begin position="65"/>
        <end position="89"/>
    </location>
</feature>
<sequence length="304" mass="32134">MYCSKCGSGVAEGAAHCGNCGAAVSPAYGRGVPASAIRPTEVVALCPRCGFQGQSASYFSQAGPLAVLLLLTAATLVPFMGAAGIIFYLMRHNHRRCPRCGENWGRHAERVQALATVPRQPALSGSVASAQSTTPALPASAGEPGLTLWPTIILALFSMLMLMVTIEEGEPVAFFMAAIAGGGAAYLYSAARKKREARREALVQALQQHVLRLAGERGGLLTVTEVASSLGWSLPRAEKVLNSLEDGLRIVSEVTNEGVIVYEFREVRHAELLRALPTPPPAFPPAQRPPLETAVVTTARTLHA</sequence>
<dbReference type="EMBL" id="JACHIA010000003">
    <property type="protein sequence ID" value="MBB6070000.1"/>
    <property type="molecule type" value="Genomic_DNA"/>
</dbReference>
<feature type="transmembrane region" description="Helical" evidence="1">
    <location>
        <begin position="146"/>
        <end position="166"/>
    </location>
</feature>
<dbReference type="Proteomes" id="UP000582837">
    <property type="component" value="Unassembled WGS sequence"/>
</dbReference>
<evidence type="ECO:0000313" key="3">
    <source>
        <dbReference type="Proteomes" id="UP000582837"/>
    </source>
</evidence>
<keyword evidence="1" id="KW-0472">Membrane</keyword>
<reference evidence="2 3" key="1">
    <citation type="submission" date="2020-08" db="EMBL/GenBank/DDBJ databases">
        <title>Genomic Encyclopedia of Type Strains, Phase IV (KMG-IV): sequencing the most valuable type-strain genomes for metagenomic binning, comparative biology and taxonomic classification.</title>
        <authorList>
            <person name="Goeker M."/>
        </authorList>
    </citation>
    <scope>NUCLEOTIDE SEQUENCE [LARGE SCALE GENOMIC DNA]</scope>
    <source>
        <strain evidence="2 3">DSM 29007</strain>
    </source>
</reference>
<keyword evidence="1" id="KW-1133">Transmembrane helix</keyword>
<evidence type="ECO:0000256" key="1">
    <source>
        <dbReference type="SAM" id="Phobius"/>
    </source>
</evidence>
<dbReference type="AlphaFoldDB" id="A0A841GS22"/>
<comment type="caution">
    <text evidence="2">The sequence shown here is derived from an EMBL/GenBank/DDBJ whole genome shotgun (WGS) entry which is preliminary data.</text>
</comment>
<keyword evidence="2" id="KW-0687">Ribonucleoprotein</keyword>
<proteinExistence type="predicted"/>